<dbReference type="InterPro" id="IPR001680">
    <property type="entry name" value="WD40_rpt"/>
</dbReference>
<dbReference type="STRING" id="4846.A0A367K5D6"/>
<dbReference type="PANTHER" id="PTHR13268">
    <property type="entry name" value="BREAST CARCINOMA AMPLIFIED SEQUENCE 3"/>
    <property type="match status" value="1"/>
</dbReference>
<dbReference type="SUPFAM" id="SSF50978">
    <property type="entry name" value="WD40 repeat-like"/>
    <property type="match status" value="1"/>
</dbReference>
<gene>
    <name evidence="4" type="primary">BCAS3</name>
    <name evidence="4" type="ORF">CU098_007125</name>
</gene>
<dbReference type="PANTHER" id="PTHR13268:SF0">
    <property type="entry name" value="BCAS3 MICROTUBULE ASSOCIATED CELL MIGRATION FACTOR"/>
    <property type="match status" value="1"/>
</dbReference>
<evidence type="ECO:0000259" key="3">
    <source>
        <dbReference type="Pfam" id="PF21034"/>
    </source>
</evidence>
<feature type="domain" description="BCAS3" evidence="2">
    <location>
        <begin position="524"/>
        <end position="566"/>
    </location>
</feature>
<feature type="domain" description="BCAS3 WD40" evidence="3">
    <location>
        <begin position="254"/>
        <end position="367"/>
    </location>
</feature>
<reference evidence="4 5" key="1">
    <citation type="journal article" date="2018" name="G3 (Bethesda)">
        <title>Phylogenetic and Phylogenomic Definition of Rhizopus Species.</title>
        <authorList>
            <person name="Gryganskyi A.P."/>
            <person name="Golan J."/>
            <person name="Dolatabadi S."/>
            <person name="Mondo S."/>
            <person name="Robb S."/>
            <person name="Idnurm A."/>
            <person name="Muszewska A."/>
            <person name="Steczkiewicz K."/>
            <person name="Masonjones S."/>
            <person name="Liao H.L."/>
            <person name="Gajdeczka M.T."/>
            <person name="Anike F."/>
            <person name="Vuek A."/>
            <person name="Anishchenko I.M."/>
            <person name="Voigt K."/>
            <person name="de Hoog G.S."/>
            <person name="Smith M.E."/>
            <person name="Heitman J."/>
            <person name="Vilgalys R."/>
            <person name="Stajich J.E."/>
        </authorList>
    </citation>
    <scope>NUCLEOTIDE SEQUENCE [LARGE SCALE GENOMIC DNA]</scope>
    <source>
        <strain evidence="4 5">LSU 92-RS-03</strain>
    </source>
</reference>
<dbReference type="Pfam" id="PF21034">
    <property type="entry name" value="BCAS3_WD40"/>
    <property type="match status" value="1"/>
</dbReference>
<dbReference type="InterPro" id="IPR015943">
    <property type="entry name" value="WD40/YVTN_repeat-like_dom_sf"/>
</dbReference>
<dbReference type="InterPro" id="IPR022175">
    <property type="entry name" value="BCAS3_dom"/>
</dbReference>
<keyword evidence="5" id="KW-1185">Reference proteome</keyword>
<organism evidence="4 5">
    <name type="scientific">Rhizopus stolonifer</name>
    <name type="common">Rhizopus nigricans</name>
    <dbReference type="NCBI Taxonomy" id="4846"/>
    <lineage>
        <taxon>Eukaryota</taxon>
        <taxon>Fungi</taxon>
        <taxon>Fungi incertae sedis</taxon>
        <taxon>Mucoromycota</taxon>
        <taxon>Mucoromycotina</taxon>
        <taxon>Mucoromycetes</taxon>
        <taxon>Mucorales</taxon>
        <taxon>Mucorineae</taxon>
        <taxon>Rhizopodaceae</taxon>
        <taxon>Rhizopus</taxon>
    </lineage>
</organism>
<dbReference type="OrthoDB" id="25778at2759"/>
<dbReference type="GO" id="GO:0000407">
    <property type="term" value="C:phagophore assembly site"/>
    <property type="evidence" value="ECO:0007669"/>
    <property type="project" value="UniProtKB-SubCell"/>
</dbReference>
<evidence type="ECO:0000256" key="1">
    <source>
        <dbReference type="ARBA" id="ARBA00004329"/>
    </source>
</evidence>
<name>A0A367K5D6_RHIST</name>
<comment type="caution">
    <text evidence="4">The sequence shown here is derived from an EMBL/GenBank/DDBJ whole genome shotgun (WGS) entry which is preliminary data.</text>
</comment>
<evidence type="ECO:0000313" key="5">
    <source>
        <dbReference type="Proteomes" id="UP000253551"/>
    </source>
</evidence>
<dbReference type="GO" id="GO:0042594">
    <property type="term" value="P:response to starvation"/>
    <property type="evidence" value="ECO:0007669"/>
    <property type="project" value="TreeGrafter"/>
</dbReference>
<proteinExistence type="predicted"/>
<evidence type="ECO:0000259" key="2">
    <source>
        <dbReference type="Pfam" id="PF12490"/>
    </source>
</evidence>
<dbReference type="Gene3D" id="2.130.10.10">
    <property type="entry name" value="YVTN repeat-like/Quinoprotein amine dehydrogenase"/>
    <property type="match status" value="1"/>
</dbReference>
<protein>
    <submittedName>
        <fullName evidence="4">Breast carcinoma amplified sequence 3</fullName>
    </submittedName>
</protein>
<dbReference type="GO" id="GO:0006914">
    <property type="term" value="P:autophagy"/>
    <property type="evidence" value="ECO:0007669"/>
    <property type="project" value="InterPro"/>
</dbReference>
<sequence>DQHYSEQVVEEEEEEEIDRETVTFAAFDTLDQTKSCLMIGYQDGFQVWDITSPDNVHEICSIRDKETLGAVSCIHLLRHVQNTLAIVTEKNKKSRVFIYSLKTYSIIKEITSSLNTQVHEDEPVLVTCIESNPKIIALGCLSHHKSSIQLLNMDYKPLSSPLIDVYHTNNTGPIFTLGSRLIAYATSTAVLNKDTVMTSFSNKLQVDNDVKGAAKDIAKEVVSGMKSLEKITPSGMVMIRDLQKLPNKGMGNSWMAHFRPHTHPISCLTFNPSGTLLMSASKQGHTFHIFTIMTHPQHQNPSHLYSLSRGYTDAQVEDCQFSNDSNWCAISTARGTTHVYAINPYGGKPELAGHIHNKINNNLSRYSFINNKPKTTVTALGPILRIKQRKQIKEDAYINSMGLPISRLQRDPRAKLTSSFVSRLVMNQEELYENYNKQSMLRPLIHQSSDLMFGFDEDYEDLAKTHGDMGSQALYTFHPSGLLTLYRCWVTKSVKDREMLMKKESVAEWKVARHSDWNQVQHKLEPTKKVKKKKQNLLWLSNAEITTYAQEFPIWSRSQFVFQTYQKCLAGEMPVTETLVMPKEMPEPVSSRMNRVRKTRQGAIEENMEDAWLSTSANTFGKSFMNRNTSVSFEDAYLINMGGITEPLIQLDEDVVRFESDPQLQNNLYLPDGDNEAAYPFESIFEGFQMNDDEQEAFPQWH</sequence>
<dbReference type="EMBL" id="PJQM01002193">
    <property type="protein sequence ID" value="RCH97349.1"/>
    <property type="molecule type" value="Genomic_DNA"/>
</dbReference>
<dbReference type="AlphaFoldDB" id="A0A367K5D6"/>
<evidence type="ECO:0000313" key="4">
    <source>
        <dbReference type="EMBL" id="RCH97349.1"/>
    </source>
</evidence>
<comment type="subcellular location">
    <subcellularLocation>
        <location evidence="1">Preautophagosomal structure</location>
    </subcellularLocation>
</comment>
<dbReference type="Proteomes" id="UP000253551">
    <property type="component" value="Unassembled WGS sequence"/>
</dbReference>
<dbReference type="Pfam" id="PF12490">
    <property type="entry name" value="BCAS3"/>
    <property type="match status" value="1"/>
</dbReference>
<dbReference type="InterPro" id="IPR045142">
    <property type="entry name" value="BCAS3-like"/>
</dbReference>
<dbReference type="InterPro" id="IPR036322">
    <property type="entry name" value="WD40_repeat_dom_sf"/>
</dbReference>
<dbReference type="SMART" id="SM00320">
    <property type="entry name" value="WD40"/>
    <property type="match status" value="2"/>
</dbReference>
<dbReference type="InterPro" id="IPR048382">
    <property type="entry name" value="BCAS3_WD40"/>
</dbReference>
<feature type="non-terminal residue" evidence="4">
    <location>
        <position position="1"/>
    </location>
</feature>
<accession>A0A367K5D6</accession>